<dbReference type="PANTHER" id="PTHR13194:SF19">
    <property type="entry name" value="NAD(P)-BINDING ROSSMANN-FOLD SUPERFAMILY PROTEIN"/>
    <property type="match status" value="1"/>
</dbReference>
<dbReference type="InterPro" id="IPR008979">
    <property type="entry name" value="Galactose-bd-like_sf"/>
</dbReference>
<dbReference type="RefSeq" id="WP_382380171.1">
    <property type="nucleotide sequence ID" value="NZ_JBHMEZ010000001.1"/>
</dbReference>
<dbReference type="Pfam" id="PF08547">
    <property type="entry name" value="CIA30"/>
    <property type="match status" value="1"/>
</dbReference>
<sequence>MLSDTIFDFNKTSNTDHWNVVDDAVMGGKSSGLFYLDTAGKGVFEGHVSLENNGGFSTVKYSFDAISTKGFSKISFKVKGDGKAYQFRIKRKSTDKYAYINYFNSTKDWETFELTLSEMYPTFKGRKLDMPNYDQDSIEEVAFLIANKKAEDFKLEIDSIVLS</sequence>
<dbReference type="Proteomes" id="UP001589605">
    <property type="component" value="Unassembled WGS sequence"/>
</dbReference>
<dbReference type="SUPFAM" id="SSF49785">
    <property type="entry name" value="Galactose-binding domain-like"/>
    <property type="match status" value="1"/>
</dbReference>
<dbReference type="PANTHER" id="PTHR13194">
    <property type="entry name" value="COMPLEX I INTERMEDIATE-ASSOCIATED PROTEIN 30"/>
    <property type="match status" value="1"/>
</dbReference>
<comment type="similarity">
    <text evidence="1">Belongs to the CIA30 family.</text>
</comment>
<keyword evidence="4" id="KW-1185">Reference proteome</keyword>
<organism evidence="3 4">
    <name type="scientific">Formosa undariae</name>
    <dbReference type="NCBI Taxonomy" id="1325436"/>
    <lineage>
        <taxon>Bacteria</taxon>
        <taxon>Pseudomonadati</taxon>
        <taxon>Bacteroidota</taxon>
        <taxon>Flavobacteriia</taxon>
        <taxon>Flavobacteriales</taxon>
        <taxon>Flavobacteriaceae</taxon>
        <taxon>Formosa</taxon>
    </lineage>
</organism>
<comment type="caution">
    <text evidence="3">The sequence shown here is derived from an EMBL/GenBank/DDBJ whole genome shotgun (WGS) entry which is preliminary data.</text>
</comment>
<dbReference type="InterPro" id="IPR039131">
    <property type="entry name" value="NDUFAF1"/>
</dbReference>
<feature type="domain" description="NADH:ubiquinone oxidoreductase intermediate-associated protein 30" evidence="2">
    <location>
        <begin position="7"/>
        <end position="157"/>
    </location>
</feature>
<evidence type="ECO:0000313" key="4">
    <source>
        <dbReference type="Proteomes" id="UP001589605"/>
    </source>
</evidence>
<evidence type="ECO:0000256" key="1">
    <source>
        <dbReference type="ARBA" id="ARBA00007884"/>
    </source>
</evidence>
<name>A0ABV5EWN6_9FLAO</name>
<evidence type="ECO:0000313" key="3">
    <source>
        <dbReference type="EMBL" id="MFB9051596.1"/>
    </source>
</evidence>
<protein>
    <submittedName>
        <fullName evidence="3">CIA30 family protein</fullName>
    </submittedName>
</protein>
<evidence type="ECO:0000259" key="2">
    <source>
        <dbReference type="Pfam" id="PF08547"/>
    </source>
</evidence>
<proteinExistence type="inferred from homology"/>
<reference evidence="3 4" key="1">
    <citation type="submission" date="2024-09" db="EMBL/GenBank/DDBJ databases">
        <authorList>
            <person name="Sun Q."/>
            <person name="Mori K."/>
        </authorList>
    </citation>
    <scope>NUCLEOTIDE SEQUENCE [LARGE SCALE GENOMIC DNA]</scope>
    <source>
        <strain evidence="3 4">CECT 8286</strain>
    </source>
</reference>
<dbReference type="InterPro" id="IPR013857">
    <property type="entry name" value="NADH-UbQ_OxRdtase-assoc_prot30"/>
</dbReference>
<accession>A0ABV5EWN6</accession>
<dbReference type="EMBL" id="JBHMEZ010000001">
    <property type="protein sequence ID" value="MFB9051596.1"/>
    <property type="molecule type" value="Genomic_DNA"/>
</dbReference>
<gene>
    <name evidence="3" type="ORF">ACFFVB_00765</name>
</gene>